<evidence type="ECO:0000256" key="1">
    <source>
        <dbReference type="SAM" id="MobiDB-lite"/>
    </source>
</evidence>
<keyword evidence="3" id="KW-1185">Reference proteome</keyword>
<dbReference type="Proteomes" id="UP001221757">
    <property type="component" value="Unassembled WGS sequence"/>
</dbReference>
<sequence>MSRFLAFAPSRITVKIRNYEVRRFIELNLVSHSLVPALLHFSQQSRSLGNHLGSTSDSTSLVASTSLTKVPWISVSVKAEDRSHQTIFYSVATPEEPTDFMQTPNASATMYDYRDAGDMDCHQVMYSAHPKDCILRNRGPLARSSLGTVHFLNIIRSLKIPQLAVKFLRTFDSALSGVTKKRGVSSEYENGGMLRKNKRIELTEPVKRDARPHRSVVRPQRVRAAVRGAVLHMVEPRSVVVSVPEAGWDGRPLDRCGGGEFVGRSNAPTSSSQSAGTRPITTSATNTLQINPVTNNLVVKLSDASVNITYKRTKRNNDDVRRTARAARAAAAACGPRWPVPTDAAEPPPRPRNKKGCYAMSQSIMQA</sequence>
<organism evidence="2 3">
    <name type="scientific">Mycena rosella</name>
    <name type="common">Pink bonnet</name>
    <name type="synonym">Agaricus rosellus</name>
    <dbReference type="NCBI Taxonomy" id="1033263"/>
    <lineage>
        <taxon>Eukaryota</taxon>
        <taxon>Fungi</taxon>
        <taxon>Dikarya</taxon>
        <taxon>Basidiomycota</taxon>
        <taxon>Agaricomycotina</taxon>
        <taxon>Agaricomycetes</taxon>
        <taxon>Agaricomycetidae</taxon>
        <taxon>Agaricales</taxon>
        <taxon>Marasmiineae</taxon>
        <taxon>Mycenaceae</taxon>
        <taxon>Mycena</taxon>
    </lineage>
</organism>
<reference evidence="2" key="1">
    <citation type="submission" date="2023-03" db="EMBL/GenBank/DDBJ databases">
        <title>Massive genome expansion in bonnet fungi (Mycena s.s.) driven by repeated elements and novel gene families across ecological guilds.</title>
        <authorList>
            <consortium name="Lawrence Berkeley National Laboratory"/>
            <person name="Harder C.B."/>
            <person name="Miyauchi S."/>
            <person name="Viragh M."/>
            <person name="Kuo A."/>
            <person name="Thoen E."/>
            <person name="Andreopoulos B."/>
            <person name="Lu D."/>
            <person name="Skrede I."/>
            <person name="Drula E."/>
            <person name="Henrissat B."/>
            <person name="Morin E."/>
            <person name="Kohler A."/>
            <person name="Barry K."/>
            <person name="LaButti K."/>
            <person name="Morin E."/>
            <person name="Salamov A."/>
            <person name="Lipzen A."/>
            <person name="Mereny Z."/>
            <person name="Hegedus B."/>
            <person name="Baldrian P."/>
            <person name="Stursova M."/>
            <person name="Weitz H."/>
            <person name="Taylor A."/>
            <person name="Grigoriev I.V."/>
            <person name="Nagy L.G."/>
            <person name="Martin F."/>
            <person name="Kauserud H."/>
        </authorList>
    </citation>
    <scope>NUCLEOTIDE SEQUENCE</scope>
    <source>
        <strain evidence="2">CBHHK067</strain>
    </source>
</reference>
<feature type="compositionally biased region" description="Polar residues" evidence="1">
    <location>
        <begin position="266"/>
        <end position="279"/>
    </location>
</feature>
<dbReference type="EMBL" id="JARKIE010000449">
    <property type="protein sequence ID" value="KAJ7637817.1"/>
    <property type="molecule type" value="Genomic_DNA"/>
</dbReference>
<proteinExistence type="predicted"/>
<gene>
    <name evidence="2" type="ORF">B0H17DRAFT_1149339</name>
</gene>
<feature type="region of interest" description="Disordered" evidence="1">
    <location>
        <begin position="334"/>
        <end position="367"/>
    </location>
</feature>
<name>A0AAD7FU89_MYCRO</name>
<protein>
    <submittedName>
        <fullName evidence="2">Uncharacterized protein</fullName>
    </submittedName>
</protein>
<feature type="region of interest" description="Disordered" evidence="1">
    <location>
        <begin position="260"/>
        <end position="279"/>
    </location>
</feature>
<comment type="caution">
    <text evidence="2">The sequence shown here is derived from an EMBL/GenBank/DDBJ whole genome shotgun (WGS) entry which is preliminary data.</text>
</comment>
<evidence type="ECO:0000313" key="3">
    <source>
        <dbReference type="Proteomes" id="UP001221757"/>
    </source>
</evidence>
<evidence type="ECO:0000313" key="2">
    <source>
        <dbReference type="EMBL" id="KAJ7637817.1"/>
    </source>
</evidence>
<accession>A0AAD7FU89</accession>
<dbReference type="AlphaFoldDB" id="A0AAD7FU89"/>